<dbReference type="EC" id="3.4.21.89" evidence="3 7"/>
<keyword evidence="7" id="KW-0645">Protease</keyword>
<keyword evidence="7" id="KW-1133">Transmembrane helix</keyword>
<feature type="domain" description="Peptidase S26" evidence="8">
    <location>
        <begin position="42"/>
        <end position="181"/>
    </location>
</feature>
<name>A0A2A8CYQ1_9BACT</name>
<comment type="caution">
    <text evidence="9">The sequence shown here is derived from an EMBL/GenBank/DDBJ whole genome shotgun (WGS) entry which is preliminary data.</text>
</comment>
<dbReference type="Pfam" id="PF10502">
    <property type="entry name" value="Peptidase_S26"/>
    <property type="match status" value="2"/>
</dbReference>
<dbReference type="InterPro" id="IPR019533">
    <property type="entry name" value="Peptidase_S26"/>
</dbReference>
<dbReference type="AlphaFoldDB" id="A0A2A8CYQ1"/>
<dbReference type="GO" id="GO:0016020">
    <property type="term" value="C:membrane"/>
    <property type="evidence" value="ECO:0007669"/>
    <property type="project" value="UniProtKB-SubCell"/>
</dbReference>
<dbReference type="InterPro" id="IPR019757">
    <property type="entry name" value="Pept_S26A_signal_pept_1_Lys-AS"/>
</dbReference>
<feature type="transmembrane region" description="Helical" evidence="7">
    <location>
        <begin position="45"/>
        <end position="65"/>
    </location>
</feature>
<keyword evidence="10" id="KW-1185">Reference proteome</keyword>
<feature type="active site" evidence="6">
    <location>
        <position position="145"/>
    </location>
</feature>
<dbReference type="GO" id="GO:0009003">
    <property type="term" value="F:signal peptidase activity"/>
    <property type="evidence" value="ECO:0007669"/>
    <property type="project" value="UniProtKB-EC"/>
</dbReference>
<dbReference type="EMBL" id="PDEQ01000003">
    <property type="protein sequence ID" value="PEN13832.1"/>
    <property type="molecule type" value="Genomic_DNA"/>
</dbReference>
<keyword evidence="7" id="KW-0472">Membrane</keyword>
<keyword evidence="7" id="KW-0812">Transmembrane</keyword>
<dbReference type="PROSITE" id="PS00760">
    <property type="entry name" value="SPASE_I_2"/>
    <property type="match status" value="1"/>
</dbReference>
<dbReference type="NCBIfam" id="TIGR02227">
    <property type="entry name" value="sigpep_I_bact"/>
    <property type="match status" value="2"/>
</dbReference>
<proteinExistence type="inferred from homology"/>
<feature type="domain" description="Peptidase S26" evidence="8">
    <location>
        <begin position="309"/>
        <end position="350"/>
    </location>
</feature>
<protein>
    <recommendedName>
        <fullName evidence="4 7">Signal peptidase I</fullName>
        <ecNumber evidence="3 7">3.4.21.89</ecNumber>
    </recommendedName>
</protein>
<evidence type="ECO:0000256" key="5">
    <source>
        <dbReference type="ARBA" id="ARBA00022801"/>
    </source>
</evidence>
<dbReference type="GO" id="GO:0004252">
    <property type="term" value="F:serine-type endopeptidase activity"/>
    <property type="evidence" value="ECO:0007669"/>
    <property type="project" value="InterPro"/>
</dbReference>
<evidence type="ECO:0000256" key="4">
    <source>
        <dbReference type="ARBA" id="ARBA00019232"/>
    </source>
</evidence>
<reference evidence="9 10" key="1">
    <citation type="submission" date="2017-10" db="EMBL/GenBank/DDBJ databases">
        <title>Draft genome of Longibacter Salinarum.</title>
        <authorList>
            <person name="Goh K.M."/>
            <person name="Shamsir M.S."/>
            <person name="Lim S.W."/>
        </authorList>
    </citation>
    <scope>NUCLEOTIDE SEQUENCE [LARGE SCALE GENOMIC DNA]</scope>
    <source>
        <strain evidence="9 10">KCTC 52045</strain>
    </source>
</reference>
<dbReference type="PANTHER" id="PTHR43390:SF1">
    <property type="entry name" value="CHLOROPLAST PROCESSING PEPTIDASE"/>
    <property type="match status" value="1"/>
</dbReference>
<comment type="similarity">
    <text evidence="2 7">Belongs to the peptidase S26 family.</text>
</comment>
<feature type="active site" evidence="6">
    <location>
        <position position="70"/>
    </location>
</feature>
<accession>A0A2A8CYQ1</accession>
<evidence type="ECO:0000313" key="10">
    <source>
        <dbReference type="Proteomes" id="UP000220102"/>
    </source>
</evidence>
<dbReference type="InterPro" id="IPR036286">
    <property type="entry name" value="LexA/Signal_pep-like_sf"/>
</dbReference>
<evidence type="ECO:0000256" key="7">
    <source>
        <dbReference type="RuleBase" id="RU362042"/>
    </source>
</evidence>
<dbReference type="SUPFAM" id="SSF51306">
    <property type="entry name" value="LexA/Signal peptidase"/>
    <property type="match status" value="2"/>
</dbReference>
<evidence type="ECO:0000256" key="1">
    <source>
        <dbReference type="ARBA" id="ARBA00000677"/>
    </source>
</evidence>
<organism evidence="9 10">
    <name type="scientific">Longibacter salinarum</name>
    <dbReference type="NCBI Taxonomy" id="1850348"/>
    <lineage>
        <taxon>Bacteria</taxon>
        <taxon>Pseudomonadati</taxon>
        <taxon>Rhodothermota</taxon>
        <taxon>Rhodothermia</taxon>
        <taxon>Rhodothermales</taxon>
        <taxon>Salisaetaceae</taxon>
        <taxon>Longibacter</taxon>
    </lineage>
</organism>
<evidence type="ECO:0000259" key="8">
    <source>
        <dbReference type="Pfam" id="PF10502"/>
    </source>
</evidence>
<dbReference type="CDD" id="cd06530">
    <property type="entry name" value="S26_SPase_I"/>
    <property type="match status" value="2"/>
</dbReference>
<evidence type="ECO:0000256" key="2">
    <source>
        <dbReference type="ARBA" id="ARBA00009370"/>
    </source>
</evidence>
<dbReference type="PANTHER" id="PTHR43390">
    <property type="entry name" value="SIGNAL PEPTIDASE I"/>
    <property type="match status" value="1"/>
</dbReference>
<dbReference type="Gene3D" id="2.10.109.10">
    <property type="entry name" value="Umud Fragment, subunit A"/>
    <property type="match status" value="2"/>
</dbReference>
<dbReference type="PROSITE" id="PS00761">
    <property type="entry name" value="SPASE_I_3"/>
    <property type="match status" value="1"/>
</dbReference>
<evidence type="ECO:0000256" key="6">
    <source>
        <dbReference type="PIRSR" id="PIRSR600223-1"/>
    </source>
</evidence>
<evidence type="ECO:0000256" key="3">
    <source>
        <dbReference type="ARBA" id="ARBA00013208"/>
    </source>
</evidence>
<comment type="subcellular location">
    <subcellularLocation>
        <location evidence="7">Membrane</location>
        <topology evidence="7">Single-pass type II membrane protein</topology>
    </subcellularLocation>
</comment>
<dbReference type="InterPro" id="IPR000223">
    <property type="entry name" value="Pept_S26A_signal_pept_1"/>
</dbReference>
<evidence type="ECO:0000313" key="9">
    <source>
        <dbReference type="EMBL" id="PEN13832.1"/>
    </source>
</evidence>
<dbReference type="OrthoDB" id="9802919at2"/>
<dbReference type="Proteomes" id="UP000220102">
    <property type="component" value="Unassembled WGS sequence"/>
</dbReference>
<keyword evidence="5 7" id="KW-0378">Hydrolase</keyword>
<comment type="catalytic activity">
    <reaction evidence="1 7">
        <text>Cleavage of hydrophobic, N-terminal signal or leader sequences from secreted and periplasmic proteins.</text>
        <dbReference type="EC" id="3.4.21.89"/>
    </reaction>
</comment>
<dbReference type="PRINTS" id="PR00727">
    <property type="entry name" value="LEADERPTASE"/>
</dbReference>
<sequence length="369" mass="41364">MRMYPVCSPFVVCCRMKPLIPLDRSRSPFSLSASTRSTLRVWKTALLYALGIALSLNLFVARPFVVPTPSMARTVIPGDYILVSKLHYGPRTPITVRLPFGGPVADVELPSVRLPGFTAPERGDVVVFNLPTESGPVDQRTPYLKRIVALPGDTLSIRDKQVYINGLAQRLPQTAQQRWRVEMTGTQLWVSPDELRDLGAGTAYGTDRTGTFEVSATRDVAARIRELPEVESVHPSVVARGRRTSVSLFPDGSGNTPDRFHPLRIPKAGDTIWLSPRTLPTYRDILERHEGRTVDVRAGTVFVDGKPTKRYTVGQDYYFTLGDNRDNSFDSRFWGFVPESHMIGKAVWTFFSWDPQSDAMRPDRFGPLR</sequence>
<dbReference type="InterPro" id="IPR019758">
    <property type="entry name" value="Pept_S26A_signal_pept_1_CS"/>
</dbReference>
<dbReference type="GO" id="GO:0006465">
    <property type="term" value="P:signal peptide processing"/>
    <property type="evidence" value="ECO:0007669"/>
    <property type="project" value="InterPro"/>
</dbReference>
<gene>
    <name evidence="9" type="ORF">CRI94_07145</name>
</gene>